<protein>
    <submittedName>
        <fullName evidence="2">Uncharacterized protein</fullName>
    </submittedName>
</protein>
<dbReference type="Proteomes" id="UP000218811">
    <property type="component" value="Unassembled WGS sequence"/>
</dbReference>
<sequence>MSCWTQCDRGRLQRVVHRQPCMQGTGYHPAALTIIEMRQTADLPSGLGRVGHNTLGVTLLNRERVFVRVHAQVRALWTQAASREALTGQLYISRDGGGECERGELEDAGGDEARTTCSAVMVQITTTPGRKRGGSGPHTAPDERTDGGHPLKAHHIEEVILEAPHVGGEVSPELVRARAALEAGERKRVLLSAHAPPCPTDAPTVARGTHKIHEHEGAEKERRCMEHVAGECEHGEL</sequence>
<reference evidence="2 3" key="1">
    <citation type="journal article" date="2012" name="Science">
        <title>The Paleozoic origin of enzymatic lignin decomposition reconstructed from 31 fungal genomes.</title>
        <authorList>
            <person name="Floudas D."/>
            <person name="Binder M."/>
            <person name="Riley R."/>
            <person name="Barry K."/>
            <person name="Blanchette R.A."/>
            <person name="Henrissat B."/>
            <person name="Martinez A.T."/>
            <person name="Otillar R."/>
            <person name="Spatafora J.W."/>
            <person name="Yadav J.S."/>
            <person name="Aerts A."/>
            <person name="Benoit I."/>
            <person name="Boyd A."/>
            <person name="Carlson A."/>
            <person name="Copeland A."/>
            <person name="Coutinho P.M."/>
            <person name="de Vries R.P."/>
            <person name="Ferreira P."/>
            <person name="Findley K."/>
            <person name="Foster B."/>
            <person name="Gaskell J."/>
            <person name="Glotzer D."/>
            <person name="Gorecki P."/>
            <person name="Heitman J."/>
            <person name="Hesse C."/>
            <person name="Hori C."/>
            <person name="Igarashi K."/>
            <person name="Jurgens J.A."/>
            <person name="Kallen N."/>
            <person name="Kersten P."/>
            <person name="Kohler A."/>
            <person name="Kuees U."/>
            <person name="Kumar T.K.A."/>
            <person name="Kuo A."/>
            <person name="LaButti K."/>
            <person name="Larrondo L.F."/>
            <person name="Lindquist E."/>
            <person name="Ling A."/>
            <person name="Lombard V."/>
            <person name="Lucas S."/>
            <person name="Lundell T."/>
            <person name="Martin R."/>
            <person name="McLaughlin D.J."/>
            <person name="Morgenstern I."/>
            <person name="Morin E."/>
            <person name="Murat C."/>
            <person name="Nagy L.G."/>
            <person name="Nolan M."/>
            <person name="Ohm R.A."/>
            <person name="Patyshakuliyeva A."/>
            <person name="Rokas A."/>
            <person name="Ruiz-Duenas F.J."/>
            <person name="Sabat G."/>
            <person name="Salamov A."/>
            <person name="Samejima M."/>
            <person name="Schmutz J."/>
            <person name="Slot J.C."/>
            <person name="St John F."/>
            <person name="Stenlid J."/>
            <person name="Sun H."/>
            <person name="Sun S."/>
            <person name="Syed K."/>
            <person name="Tsang A."/>
            <person name="Wiebenga A."/>
            <person name="Young D."/>
            <person name="Pisabarro A."/>
            <person name="Eastwood D.C."/>
            <person name="Martin F."/>
            <person name="Cullen D."/>
            <person name="Grigoriev I.V."/>
            <person name="Hibbett D.S."/>
        </authorList>
    </citation>
    <scope>NUCLEOTIDE SEQUENCE [LARGE SCALE GENOMIC DNA]</scope>
    <source>
        <strain evidence="2 3">MD-104</strain>
    </source>
</reference>
<evidence type="ECO:0000313" key="3">
    <source>
        <dbReference type="Proteomes" id="UP000218811"/>
    </source>
</evidence>
<evidence type="ECO:0000313" key="2">
    <source>
        <dbReference type="EMBL" id="PCH35903.1"/>
    </source>
</evidence>
<dbReference type="AlphaFoldDB" id="A0A2H3J7Z8"/>
<gene>
    <name evidence="2" type="ORF">WOLCODRAFT_156605</name>
</gene>
<evidence type="ECO:0000256" key="1">
    <source>
        <dbReference type="SAM" id="MobiDB-lite"/>
    </source>
</evidence>
<keyword evidence="3" id="KW-1185">Reference proteome</keyword>
<proteinExistence type="predicted"/>
<feature type="region of interest" description="Disordered" evidence="1">
    <location>
        <begin position="127"/>
        <end position="148"/>
    </location>
</feature>
<name>A0A2H3J7Z8_WOLCO</name>
<dbReference type="EMBL" id="KB467865">
    <property type="protein sequence ID" value="PCH35903.1"/>
    <property type="molecule type" value="Genomic_DNA"/>
</dbReference>
<accession>A0A2H3J7Z8</accession>
<organism evidence="2 3">
    <name type="scientific">Wolfiporia cocos (strain MD-104)</name>
    <name type="common">Brown rot fungus</name>
    <dbReference type="NCBI Taxonomy" id="742152"/>
    <lineage>
        <taxon>Eukaryota</taxon>
        <taxon>Fungi</taxon>
        <taxon>Dikarya</taxon>
        <taxon>Basidiomycota</taxon>
        <taxon>Agaricomycotina</taxon>
        <taxon>Agaricomycetes</taxon>
        <taxon>Polyporales</taxon>
        <taxon>Phaeolaceae</taxon>
        <taxon>Wolfiporia</taxon>
    </lineage>
</organism>